<dbReference type="GeneID" id="7451066"/>
<dbReference type="AlphaFoldDB" id="B8C959"/>
<dbReference type="eggNOG" id="ENOG502SYY2">
    <property type="taxonomic scope" value="Eukaryota"/>
</dbReference>
<dbReference type="InParanoid" id="B8C959"/>
<feature type="compositionally biased region" description="Basic residues" evidence="2">
    <location>
        <begin position="182"/>
        <end position="195"/>
    </location>
</feature>
<feature type="coiled-coil region" evidence="1">
    <location>
        <begin position="269"/>
        <end position="296"/>
    </location>
</feature>
<name>B8C959_THAPS</name>
<feature type="compositionally biased region" description="Basic and acidic residues" evidence="2">
    <location>
        <begin position="404"/>
        <end position="417"/>
    </location>
</feature>
<dbReference type="KEGG" id="tps:THAPSDRAFT_24133"/>
<dbReference type="HOGENOM" id="CLU_659717_0_0_1"/>
<accession>B8C959</accession>
<evidence type="ECO:0000313" key="3">
    <source>
        <dbReference type="EMBL" id="EED89993.1"/>
    </source>
</evidence>
<organism evidence="3 4">
    <name type="scientific">Thalassiosira pseudonana</name>
    <name type="common">Marine diatom</name>
    <name type="synonym">Cyclotella nana</name>
    <dbReference type="NCBI Taxonomy" id="35128"/>
    <lineage>
        <taxon>Eukaryota</taxon>
        <taxon>Sar</taxon>
        <taxon>Stramenopiles</taxon>
        <taxon>Ochrophyta</taxon>
        <taxon>Bacillariophyta</taxon>
        <taxon>Coscinodiscophyceae</taxon>
        <taxon>Thalassiosirophycidae</taxon>
        <taxon>Thalassiosirales</taxon>
        <taxon>Thalassiosiraceae</taxon>
        <taxon>Thalassiosira</taxon>
    </lineage>
</organism>
<dbReference type="Proteomes" id="UP000001449">
    <property type="component" value="Chromosome 10"/>
</dbReference>
<feature type="region of interest" description="Disordered" evidence="2">
    <location>
        <begin position="379"/>
        <end position="417"/>
    </location>
</feature>
<feature type="region of interest" description="Disordered" evidence="2">
    <location>
        <begin position="1"/>
        <end position="40"/>
    </location>
</feature>
<dbReference type="PaxDb" id="35128-Thaps24133"/>
<reference evidence="3 4" key="2">
    <citation type="journal article" date="2008" name="Nature">
        <title>The Phaeodactylum genome reveals the evolutionary history of diatom genomes.</title>
        <authorList>
            <person name="Bowler C."/>
            <person name="Allen A.E."/>
            <person name="Badger J.H."/>
            <person name="Grimwood J."/>
            <person name="Jabbari K."/>
            <person name="Kuo A."/>
            <person name="Maheswari U."/>
            <person name="Martens C."/>
            <person name="Maumus F."/>
            <person name="Otillar R.P."/>
            <person name="Rayko E."/>
            <person name="Salamov A."/>
            <person name="Vandepoele K."/>
            <person name="Beszteri B."/>
            <person name="Gruber A."/>
            <person name="Heijde M."/>
            <person name="Katinka M."/>
            <person name="Mock T."/>
            <person name="Valentin K."/>
            <person name="Verret F."/>
            <person name="Berges J.A."/>
            <person name="Brownlee C."/>
            <person name="Cadoret J.P."/>
            <person name="Chiovitti A."/>
            <person name="Choi C.J."/>
            <person name="Coesel S."/>
            <person name="De Martino A."/>
            <person name="Detter J.C."/>
            <person name="Durkin C."/>
            <person name="Falciatore A."/>
            <person name="Fournet J."/>
            <person name="Haruta M."/>
            <person name="Huysman M.J."/>
            <person name="Jenkins B.D."/>
            <person name="Jiroutova K."/>
            <person name="Jorgensen R.E."/>
            <person name="Joubert Y."/>
            <person name="Kaplan A."/>
            <person name="Kroger N."/>
            <person name="Kroth P.G."/>
            <person name="La Roche J."/>
            <person name="Lindquist E."/>
            <person name="Lommer M."/>
            <person name="Martin-Jezequel V."/>
            <person name="Lopez P.J."/>
            <person name="Lucas S."/>
            <person name="Mangogna M."/>
            <person name="McGinnis K."/>
            <person name="Medlin L.K."/>
            <person name="Montsant A."/>
            <person name="Oudot-Le Secq M.P."/>
            <person name="Napoli C."/>
            <person name="Obornik M."/>
            <person name="Parker M.S."/>
            <person name="Petit J.L."/>
            <person name="Porcel B.M."/>
            <person name="Poulsen N."/>
            <person name="Robison M."/>
            <person name="Rychlewski L."/>
            <person name="Rynearson T.A."/>
            <person name="Schmutz J."/>
            <person name="Shapiro H."/>
            <person name="Siaut M."/>
            <person name="Stanley M."/>
            <person name="Sussman M.R."/>
            <person name="Taylor A.R."/>
            <person name="Vardi A."/>
            <person name="von Dassow P."/>
            <person name="Vyverman W."/>
            <person name="Willis A."/>
            <person name="Wyrwicz L.S."/>
            <person name="Rokhsar D.S."/>
            <person name="Weissenbach J."/>
            <person name="Armbrust E.V."/>
            <person name="Green B.R."/>
            <person name="Van de Peer Y."/>
            <person name="Grigoriev I.V."/>
        </authorList>
    </citation>
    <scope>NUCLEOTIDE SEQUENCE [LARGE SCALE GENOMIC DNA]</scope>
    <source>
        <strain evidence="3 4">CCMP1335</strain>
    </source>
</reference>
<dbReference type="EMBL" id="CM000646">
    <property type="protein sequence ID" value="EED89993.1"/>
    <property type="molecule type" value="Genomic_DNA"/>
</dbReference>
<sequence length="417" mass="44579">MAGSDDKSPTTASNTSSASDGKVTKAVQRGKGKGKALNALAAASGRDPTAIVAAAEASAKKSAAEEEARKVSEKEAFYARLRAEREKEVTPAQVYNSLSAEEQYRFECFRRSGFPAKHVEKFVAKIFVEEAQRRYLVRRGAVIGLGGRLTGDSTGGVLDLNSEAAAAKVKDVSSSDGESSSSHKRHSKYRKKRTKQSLLNEESKRRRGAMDQPLPYFDGTRSVVGRGFDGGSRGTGSGSNSTQQQIPPLENLVAPDAASEIVAVVSTLAKCYGQRLVAAARRIADAEEEATKLESGDEVTSATSLLSNAIKPLQPHHFLDAHRHRTNAGLDPGFWMADRTWGSKTTKRTKGGGVAAAAALGTVDRTRINYLAALAAQDAYDEDVKKEENNGGLQRENNGDGNEGDQKEATSNKMDVT</sequence>
<keyword evidence="4" id="KW-1185">Reference proteome</keyword>
<protein>
    <submittedName>
        <fullName evidence="3">Uncharacterized protein</fullName>
    </submittedName>
</protein>
<feature type="compositionally biased region" description="Polar residues" evidence="2">
    <location>
        <begin position="391"/>
        <end position="400"/>
    </location>
</feature>
<keyword evidence="1" id="KW-0175">Coiled coil</keyword>
<proteinExistence type="predicted"/>
<dbReference type="RefSeq" id="XP_002292797.1">
    <property type="nucleotide sequence ID" value="XM_002292761.1"/>
</dbReference>
<feature type="compositionally biased region" description="Low complexity" evidence="2">
    <location>
        <begin position="9"/>
        <end position="19"/>
    </location>
</feature>
<gene>
    <name evidence="3" type="ORF">THAPSDRAFT_24133</name>
</gene>
<dbReference type="OMA" id="RTRINYL"/>
<feature type="compositionally biased region" description="Gly residues" evidence="2">
    <location>
        <begin position="227"/>
        <end position="237"/>
    </location>
</feature>
<evidence type="ECO:0000256" key="2">
    <source>
        <dbReference type="SAM" id="MobiDB-lite"/>
    </source>
</evidence>
<evidence type="ECO:0000313" key="4">
    <source>
        <dbReference type="Proteomes" id="UP000001449"/>
    </source>
</evidence>
<feature type="region of interest" description="Disordered" evidence="2">
    <location>
        <begin position="168"/>
        <end position="247"/>
    </location>
</feature>
<reference evidence="3 4" key="1">
    <citation type="journal article" date="2004" name="Science">
        <title>The genome of the diatom Thalassiosira pseudonana: ecology, evolution, and metabolism.</title>
        <authorList>
            <person name="Armbrust E.V."/>
            <person name="Berges J.A."/>
            <person name="Bowler C."/>
            <person name="Green B.R."/>
            <person name="Martinez D."/>
            <person name="Putnam N.H."/>
            <person name="Zhou S."/>
            <person name="Allen A.E."/>
            <person name="Apt K.E."/>
            <person name="Bechner M."/>
            <person name="Brzezinski M.A."/>
            <person name="Chaal B.K."/>
            <person name="Chiovitti A."/>
            <person name="Davis A.K."/>
            <person name="Demarest M.S."/>
            <person name="Detter J.C."/>
            <person name="Glavina T."/>
            <person name="Goodstein D."/>
            <person name="Hadi M.Z."/>
            <person name="Hellsten U."/>
            <person name="Hildebrand M."/>
            <person name="Jenkins B.D."/>
            <person name="Jurka J."/>
            <person name="Kapitonov V.V."/>
            <person name="Kroger N."/>
            <person name="Lau W.W."/>
            <person name="Lane T.W."/>
            <person name="Larimer F.W."/>
            <person name="Lippmeier J.C."/>
            <person name="Lucas S."/>
            <person name="Medina M."/>
            <person name="Montsant A."/>
            <person name="Obornik M."/>
            <person name="Parker M.S."/>
            <person name="Palenik B."/>
            <person name="Pazour G.J."/>
            <person name="Richardson P.M."/>
            <person name="Rynearson T.A."/>
            <person name="Saito M.A."/>
            <person name="Schwartz D.C."/>
            <person name="Thamatrakoln K."/>
            <person name="Valentin K."/>
            <person name="Vardi A."/>
            <person name="Wilkerson F.P."/>
            <person name="Rokhsar D.S."/>
        </authorList>
    </citation>
    <scope>NUCLEOTIDE SEQUENCE [LARGE SCALE GENOMIC DNA]</scope>
    <source>
        <strain evidence="3 4">CCMP1335</strain>
    </source>
</reference>
<evidence type="ECO:0000256" key="1">
    <source>
        <dbReference type="SAM" id="Coils"/>
    </source>
</evidence>